<organism evidence="2 3">
    <name type="scientific">Salix koriyanagi</name>
    <dbReference type="NCBI Taxonomy" id="2511006"/>
    <lineage>
        <taxon>Eukaryota</taxon>
        <taxon>Viridiplantae</taxon>
        <taxon>Streptophyta</taxon>
        <taxon>Embryophyta</taxon>
        <taxon>Tracheophyta</taxon>
        <taxon>Spermatophyta</taxon>
        <taxon>Magnoliopsida</taxon>
        <taxon>eudicotyledons</taxon>
        <taxon>Gunneridae</taxon>
        <taxon>Pentapetalae</taxon>
        <taxon>rosids</taxon>
        <taxon>fabids</taxon>
        <taxon>Malpighiales</taxon>
        <taxon>Salicaceae</taxon>
        <taxon>Saliceae</taxon>
        <taxon>Salix</taxon>
    </lineage>
</organism>
<dbReference type="AlphaFoldDB" id="A0A9Q0X013"/>
<sequence length="193" mass="21315">MVSLAGKAIEGDVLIAVEVIPNNETQQSVWSKYKKEVRYQWFCSSVTGDSNSFEHLPAQRSCSYKSSEPAYAQTGPVLPGIPRIDKLEIEGRGFHTNLYAVRGIYSGGKEGKSRIQWLRSMVGSPDLISIPGEVGRMYEANVDDVGYRLVAIYTPVREDGVEGQPVSASTEATAVGNHEFHLLLILSFSHYLF</sequence>
<evidence type="ECO:0000313" key="2">
    <source>
        <dbReference type="EMBL" id="KAJ6775938.1"/>
    </source>
</evidence>
<reference evidence="2" key="2">
    <citation type="journal article" date="2023" name="Int. J. Mol. Sci.">
        <title>De Novo Assembly and Annotation of 11 Diverse Shrub Willow (Salix) Genomes Reveals Novel Gene Organization in Sex-Linked Regions.</title>
        <authorList>
            <person name="Hyden B."/>
            <person name="Feng K."/>
            <person name="Yates T.B."/>
            <person name="Jawdy S."/>
            <person name="Cereghino C."/>
            <person name="Smart L.B."/>
            <person name="Muchero W."/>
        </authorList>
    </citation>
    <scope>NUCLEOTIDE SEQUENCE</scope>
    <source>
        <tissue evidence="2">Shoot tip</tissue>
    </source>
</reference>
<feature type="domain" description="AIR9-like A9" evidence="1">
    <location>
        <begin position="84"/>
        <end position="169"/>
    </location>
</feature>
<gene>
    <name evidence="2" type="ORF">OIU74_000182</name>
</gene>
<comment type="caution">
    <text evidence="2">The sequence shown here is derived from an EMBL/GenBank/DDBJ whole genome shotgun (WGS) entry which is preliminary data.</text>
</comment>
<dbReference type="EMBL" id="JAPFFM010000001">
    <property type="protein sequence ID" value="KAJ6775938.1"/>
    <property type="molecule type" value="Genomic_DNA"/>
</dbReference>
<proteinExistence type="predicted"/>
<dbReference type="Proteomes" id="UP001151752">
    <property type="component" value="Chromosome 16"/>
</dbReference>
<reference evidence="2" key="1">
    <citation type="submission" date="2022-11" db="EMBL/GenBank/DDBJ databases">
        <authorList>
            <person name="Hyden B.L."/>
            <person name="Feng K."/>
            <person name="Yates T."/>
            <person name="Jawdy S."/>
            <person name="Smart L.B."/>
            <person name="Muchero W."/>
        </authorList>
    </citation>
    <scope>NUCLEOTIDE SEQUENCE</scope>
    <source>
        <tissue evidence="2">Shoot tip</tissue>
    </source>
</reference>
<protein>
    <recommendedName>
        <fullName evidence="1">AIR9-like A9 domain-containing protein</fullName>
    </recommendedName>
</protein>
<keyword evidence="3" id="KW-1185">Reference proteome</keyword>
<evidence type="ECO:0000259" key="1">
    <source>
        <dbReference type="Pfam" id="PF23197"/>
    </source>
</evidence>
<evidence type="ECO:0000313" key="3">
    <source>
        <dbReference type="Proteomes" id="UP001151752"/>
    </source>
</evidence>
<dbReference type="Pfam" id="PF23197">
    <property type="entry name" value="IG_AIR9"/>
    <property type="match status" value="1"/>
</dbReference>
<accession>A0A9Q0X013</accession>
<name>A0A9Q0X013_9ROSI</name>
<dbReference type="InterPro" id="IPR056284">
    <property type="entry name" value="AIR9-like_A9"/>
</dbReference>